<name>A0AAN6MFJ8_9PEZI</name>
<feature type="domain" description="Heterokaryon incompatibility" evidence="1">
    <location>
        <begin position="17"/>
        <end position="140"/>
    </location>
</feature>
<sequence length="367" mass="41967">MHLPGPKKQFIETTRRTLERHKEGIAIGQLPQTFQDTIQIARTLGVRYVWIDPLCIIQKEKDHADWKRESGRMADVYWNSYLTVAATGADSADGGCFAAPESGVDIGPVKMREIRHFPSTATIGRSAGFPLLTRVWAYQERLLAPWVVQFGRQELIWECREHRTCECGQARYTRKQLHKSDFHDTIYEFSWDKSRTPQQTWRKMVMQCSPLLLTEASDKLPAFSGLADEMQRNSKQDYLAGFWRNTLILDVCWHRPISENNKPFCEAVERAPSWSWASVDRPVEYYDGLYSGSPDHEYGDQQYPKVIAAKCSLAGPSLTSQVSHGSVEFRGCMVLTSGIGNSIDAIGRMFSNFTWHSDERYIIQKQG</sequence>
<dbReference type="PANTHER" id="PTHR33112:SF9">
    <property type="entry name" value="HETEROKARYON INCOMPATIBILITY DOMAIN-CONTAINING PROTEIN"/>
    <property type="match status" value="1"/>
</dbReference>
<reference evidence="2" key="2">
    <citation type="submission" date="2023-05" db="EMBL/GenBank/DDBJ databases">
        <authorList>
            <consortium name="Lawrence Berkeley National Laboratory"/>
            <person name="Steindorff A."/>
            <person name="Hensen N."/>
            <person name="Bonometti L."/>
            <person name="Westerberg I."/>
            <person name="Brannstrom I.O."/>
            <person name="Guillou S."/>
            <person name="Cros-Aarteil S."/>
            <person name="Calhoun S."/>
            <person name="Haridas S."/>
            <person name="Kuo A."/>
            <person name="Mondo S."/>
            <person name="Pangilinan J."/>
            <person name="Riley R."/>
            <person name="Labutti K."/>
            <person name="Andreopoulos B."/>
            <person name="Lipzen A."/>
            <person name="Chen C."/>
            <person name="Yanf M."/>
            <person name="Daum C."/>
            <person name="Ng V."/>
            <person name="Clum A."/>
            <person name="Ohm R."/>
            <person name="Martin F."/>
            <person name="Silar P."/>
            <person name="Natvig D."/>
            <person name="Lalanne C."/>
            <person name="Gautier V."/>
            <person name="Ament-Velasquez S.L."/>
            <person name="Kruys A."/>
            <person name="Hutchinson M.I."/>
            <person name="Powell A.J."/>
            <person name="Barry K."/>
            <person name="Miller A.N."/>
            <person name="Grigoriev I.V."/>
            <person name="Debuchy R."/>
            <person name="Gladieux P."/>
            <person name="Thoren M.H."/>
            <person name="Johannesson H."/>
        </authorList>
    </citation>
    <scope>NUCLEOTIDE SEQUENCE</scope>
    <source>
        <strain evidence="2">CBS 103.79</strain>
    </source>
</reference>
<evidence type="ECO:0000313" key="3">
    <source>
        <dbReference type="Proteomes" id="UP001303889"/>
    </source>
</evidence>
<dbReference type="Proteomes" id="UP001303889">
    <property type="component" value="Unassembled WGS sequence"/>
</dbReference>
<dbReference type="InterPro" id="IPR010730">
    <property type="entry name" value="HET"/>
</dbReference>
<accession>A0AAN6MFJ8</accession>
<comment type="caution">
    <text evidence="2">The sequence shown here is derived from an EMBL/GenBank/DDBJ whole genome shotgun (WGS) entry which is preliminary data.</text>
</comment>
<proteinExistence type="predicted"/>
<evidence type="ECO:0000313" key="2">
    <source>
        <dbReference type="EMBL" id="KAK3899850.1"/>
    </source>
</evidence>
<evidence type="ECO:0000259" key="1">
    <source>
        <dbReference type="Pfam" id="PF06985"/>
    </source>
</evidence>
<organism evidence="2 3">
    <name type="scientific">Staphylotrichum tortipilum</name>
    <dbReference type="NCBI Taxonomy" id="2831512"/>
    <lineage>
        <taxon>Eukaryota</taxon>
        <taxon>Fungi</taxon>
        <taxon>Dikarya</taxon>
        <taxon>Ascomycota</taxon>
        <taxon>Pezizomycotina</taxon>
        <taxon>Sordariomycetes</taxon>
        <taxon>Sordariomycetidae</taxon>
        <taxon>Sordariales</taxon>
        <taxon>Chaetomiaceae</taxon>
        <taxon>Staphylotrichum</taxon>
    </lineage>
</organism>
<dbReference type="EMBL" id="MU855733">
    <property type="protein sequence ID" value="KAK3899850.1"/>
    <property type="molecule type" value="Genomic_DNA"/>
</dbReference>
<protein>
    <submittedName>
        <fullName evidence="2">Heterokaryon incompatibility protein-domain-containing protein</fullName>
    </submittedName>
</protein>
<keyword evidence="3" id="KW-1185">Reference proteome</keyword>
<gene>
    <name evidence="2" type="ORF">C8A05DRAFT_17786</name>
</gene>
<reference evidence="2" key="1">
    <citation type="journal article" date="2023" name="Mol. Phylogenet. Evol.">
        <title>Genome-scale phylogeny and comparative genomics of the fungal order Sordariales.</title>
        <authorList>
            <person name="Hensen N."/>
            <person name="Bonometti L."/>
            <person name="Westerberg I."/>
            <person name="Brannstrom I.O."/>
            <person name="Guillou S."/>
            <person name="Cros-Aarteil S."/>
            <person name="Calhoun S."/>
            <person name="Haridas S."/>
            <person name="Kuo A."/>
            <person name="Mondo S."/>
            <person name="Pangilinan J."/>
            <person name="Riley R."/>
            <person name="LaButti K."/>
            <person name="Andreopoulos B."/>
            <person name="Lipzen A."/>
            <person name="Chen C."/>
            <person name="Yan M."/>
            <person name="Daum C."/>
            <person name="Ng V."/>
            <person name="Clum A."/>
            <person name="Steindorff A."/>
            <person name="Ohm R.A."/>
            <person name="Martin F."/>
            <person name="Silar P."/>
            <person name="Natvig D.O."/>
            <person name="Lalanne C."/>
            <person name="Gautier V."/>
            <person name="Ament-Velasquez S.L."/>
            <person name="Kruys A."/>
            <person name="Hutchinson M.I."/>
            <person name="Powell A.J."/>
            <person name="Barry K."/>
            <person name="Miller A.N."/>
            <person name="Grigoriev I.V."/>
            <person name="Debuchy R."/>
            <person name="Gladieux P."/>
            <person name="Hiltunen Thoren M."/>
            <person name="Johannesson H."/>
        </authorList>
    </citation>
    <scope>NUCLEOTIDE SEQUENCE</scope>
    <source>
        <strain evidence="2">CBS 103.79</strain>
    </source>
</reference>
<dbReference type="Pfam" id="PF06985">
    <property type="entry name" value="HET"/>
    <property type="match status" value="1"/>
</dbReference>
<dbReference type="AlphaFoldDB" id="A0AAN6MFJ8"/>
<dbReference type="PANTHER" id="PTHR33112">
    <property type="entry name" value="DOMAIN PROTEIN, PUTATIVE-RELATED"/>
    <property type="match status" value="1"/>
</dbReference>